<accession>A0A926HV90</accession>
<evidence type="ECO:0000256" key="1">
    <source>
        <dbReference type="ARBA" id="ARBA00010528"/>
    </source>
</evidence>
<dbReference type="Gene3D" id="3.40.1370.10">
    <property type="match status" value="1"/>
</dbReference>
<evidence type="ECO:0000256" key="4">
    <source>
        <dbReference type="ARBA" id="ARBA00023274"/>
    </source>
</evidence>
<dbReference type="AlphaFoldDB" id="A0A926HV90"/>
<comment type="function">
    <text evidence="6">One of the primary rRNA binding proteins, this protein initially binds near the 5'-end of the 23S rRNA. It is important during the early stages of 50S assembly. It makes multiple contacts with different domains of the 23S rRNA in the assembled 50S subunit and ribosome.</text>
</comment>
<dbReference type="InterPro" id="IPR002136">
    <property type="entry name" value="Ribosomal_uL4"/>
</dbReference>
<keyword evidence="6" id="KW-0699">rRNA-binding</keyword>
<evidence type="ECO:0000256" key="2">
    <source>
        <dbReference type="ARBA" id="ARBA00011838"/>
    </source>
</evidence>
<evidence type="ECO:0000256" key="5">
    <source>
        <dbReference type="ARBA" id="ARBA00035244"/>
    </source>
</evidence>
<protein>
    <recommendedName>
        <fullName evidence="5 6">Large ribosomal subunit protein uL4</fullName>
    </recommendedName>
</protein>
<dbReference type="NCBIfam" id="TIGR03953">
    <property type="entry name" value="rplD_bact"/>
    <property type="match status" value="1"/>
</dbReference>
<dbReference type="EMBL" id="JACRSP010000005">
    <property type="protein sequence ID" value="MBC8537093.1"/>
    <property type="molecule type" value="Genomic_DNA"/>
</dbReference>
<name>A0A926HV90_9FIRM</name>
<evidence type="ECO:0000256" key="6">
    <source>
        <dbReference type="HAMAP-Rule" id="MF_01328"/>
    </source>
</evidence>
<dbReference type="HAMAP" id="MF_01328_B">
    <property type="entry name" value="Ribosomal_uL4_B"/>
    <property type="match status" value="1"/>
</dbReference>
<keyword evidence="3 6" id="KW-0689">Ribosomal protein</keyword>
<evidence type="ECO:0000256" key="7">
    <source>
        <dbReference type="SAM" id="MobiDB-lite"/>
    </source>
</evidence>
<evidence type="ECO:0000313" key="9">
    <source>
        <dbReference type="Proteomes" id="UP000620366"/>
    </source>
</evidence>
<feature type="region of interest" description="Disordered" evidence="7">
    <location>
        <begin position="55"/>
        <end position="85"/>
    </location>
</feature>
<sequence>MANVKVYDMAGKEVGSMELSDSVFGVEVNKTVLHQAVVAYLANQRQGTQSALTRAEVSGGGAKPWRQKGTGRARQGSTRAPQWTHGGVAFAPKPRCYRVVLNKKVKRLALKSALSSKVVDNSLFVLNSAELDAIKTKKVVSLLEGLGLGGQKTLIVTNGVNRNLVLSARNLPGVKTAVVENLNVYDILKYDNFVVVQDAAQKIEEVYA</sequence>
<dbReference type="GO" id="GO:0019843">
    <property type="term" value="F:rRNA binding"/>
    <property type="evidence" value="ECO:0007669"/>
    <property type="project" value="UniProtKB-UniRule"/>
</dbReference>
<dbReference type="GO" id="GO:0003735">
    <property type="term" value="F:structural constituent of ribosome"/>
    <property type="evidence" value="ECO:0007669"/>
    <property type="project" value="InterPro"/>
</dbReference>
<comment type="subunit">
    <text evidence="2 6">Part of the 50S ribosomal subunit.</text>
</comment>
<dbReference type="Pfam" id="PF00573">
    <property type="entry name" value="Ribosomal_L4"/>
    <property type="match status" value="1"/>
</dbReference>
<dbReference type="GO" id="GO:0005840">
    <property type="term" value="C:ribosome"/>
    <property type="evidence" value="ECO:0007669"/>
    <property type="project" value="UniProtKB-KW"/>
</dbReference>
<evidence type="ECO:0000313" key="8">
    <source>
        <dbReference type="EMBL" id="MBC8537093.1"/>
    </source>
</evidence>
<dbReference type="Proteomes" id="UP000620366">
    <property type="component" value="Unassembled WGS sequence"/>
</dbReference>
<dbReference type="RefSeq" id="WP_249301355.1">
    <property type="nucleotide sequence ID" value="NZ_JACRSP010000005.1"/>
</dbReference>
<dbReference type="GO" id="GO:1990904">
    <property type="term" value="C:ribonucleoprotein complex"/>
    <property type="evidence" value="ECO:0007669"/>
    <property type="project" value="UniProtKB-KW"/>
</dbReference>
<dbReference type="PANTHER" id="PTHR10746:SF6">
    <property type="entry name" value="LARGE RIBOSOMAL SUBUNIT PROTEIN UL4M"/>
    <property type="match status" value="1"/>
</dbReference>
<dbReference type="SUPFAM" id="SSF52166">
    <property type="entry name" value="Ribosomal protein L4"/>
    <property type="match status" value="1"/>
</dbReference>
<comment type="similarity">
    <text evidence="1 6">Belongs to the universal ribosomal protein uL4 family.</text>
</comment>
<keyword evidence="6" id="KW-0694">RNA-binding</keyword>
<gene>
    <name evidence="6 8" type="primary">rplD</name>
    <name evidence="8" type="ORF">H8695_10380</name>
</gene>
<comment type="caution">
    <text evidence="8">The sequence shown here is derived from an EMBL/GenBank/DDBJ whole genome shotgun (WGS) entry which is preliminary data.</text>
</comment>
<proteinExistence type="inferred from homology"/>
<dbReference type="GO" id="GO:0006412">
    <property type="term" value="P:translation"/>
    <property type="evidence" value="ECO:0007669"/>
    <property type="project" value="UniProtKB-UniRule"/>
</dbReference>
<organism evidence="8 9">
    <name type="scientific">Feifania hominis</name>
    <dbReference type="NCBI Taxonomy" id="2763660"/>
    <lineage>
        <taxon>Bacteria</taxon>
        <taxon>Bacillati</taxon>
        <taxon>Bacillota</taxon>
        <taxon>Clostridia</taxon>
        <taxon>Eubacteriales</taxon>
        <taxon>Feifaniaceae</taxon>
        <taxon>Feifania</taxon>
    </lineage>
</organism>
<dbReference type="InterPro" id="IPR023574">
    <property type="entry name" value="Ribosomal_uL4_dom_sf"/>
</dbReference>
<keyword evidence="4 6" id="KW-0687">Ribonucleoprotein</keyword>
<reference evidence="8" key="1">
    <citation type="submission" date="2020-08" db="EMBL/GenBank/DDBJ databases">
        <title>Genome public.</title>
        <authorList>
            <person name="Liu C."/>
            <person name="Sun Q."/>
        </authorList>
    </citation>
    <scope>NUCLEOTIDE SEQUENCE</scope>
    <source>
        <strain evidence="8">BX7</strain>
    </source>
</reference>
<dbReference type="InterPro" id="IPR013005">
    <property type="entry name" value="Ribosomal_uL4-like"/>
</dbReference>
<dbReference type="PANTHER" id="PTHR10746">
    <property type="entry name" value="50S RIBOSOMAL PROTEIN L4"/>
    <property type="match status" value="1"/>
</dbReference>
<keyword evidence="9" id="KW-1185">Reference proteome</keyword>
<comment type="function">
    <text evidence="6">Forms part of the polypeptide exit tunnel.</text>
</comment>
<evidence type="ECO:0000256" key="3">
    <source>
        <dbReference type="ARBA" id="ARBA00022980"/>
    </source>
</evidence>